<organism evidence="1 2">
    <name type="scientific">Elizabethkingia anophelis NUHP1</name>
    <dbReference type="NCBI Taxonomy" id="1338011"/>
    <lineage>
        <taxon>Bacteria</taxon>
        <taxon>Pseudomonadati</taxon>
        <taxon>Bacteroidota</taxon>
        <taxon>Flavobacteriia</taxon>
        <taxon>Flavobacteriales</taxon>
        <taxon>Weeksellaceae</taxon>
        <taxon>Elizabethkingia</taxon>
    </lineage>
</organism>
<gene>
    <name evidence="1" type="ORF">BD94_1735</name>
</gene>
<dbReference type="KEGG" id="eao:BD94_1735"/>
<dbReference type="RefSeq" id="WP_024564559.1">
    <property type="nucleotide sequence ID" value="NZ_CP007547.1"/>
</dbReference>
<protein>
    <submittedName>
        <fullName evidence="1">Uncharacterized protein</fullName>
    </submittedName>
</protein>
<dbReference type="Proteomes" id="UP000028933">
    <property type="component" value="Chromosome"/>
</dbReference>
<dbReference type="EMBL" id="CP007547">
    <property type="protein sequence ID" value="AIL45510.1"/>
    <property type="molecule type" value="Genomic_DNA"/>
</dbReference>
<dbReference type="eggNOG" id="ENOG5030IBC">
    <property type="taxonomic scope" value="Bacteria"/>
</dbReference>
<accession>A0A077EJ06</accession>
<dbReference type="AlphaFoldDB" id="A0A077EJ06"/>
<reference evidence="1" key="2">
    <citation type="journal article" date="2015" name="Genome Biol. Evol.">
        <title>Complete Genome Sequence and Transcriptomic Analysis of the Novel Pathogen Elizabethkingia anophelis in Response to Oxidative Stress.</title>
        <authorList>
            <person name="Li Y."/>
            <person name="Liu Y."/>
            <person name="Chew S.C."/>
            <person name="Tay M."/>
            <person name="Salido M.M."/>
            <person name="Teo J."/>
            <person name="Lauro F.M."/>
            <person name="Givskov M."/>
            <person name="Yang L."/>
        </authorList>
    </citation>
    <scope>NUCLEOTIDE SEQUENCE</scope>
    <source>
        <strain evidence="1">NUHP1</strain>
    </source>
</reference>
<evidence type="ECO:0000313" key="1">
    <source>
        <dbReference type="EMBL" id="AIL45510.1"/>
    </source>
</evidence>
<evidence type="ECO:0000313" key="2">
    <source>
        <dbReference type="Proteomes" id="UP000028933"/>
    </source>
</evidence>
<dbReference type="PROSITE" id="PS51257">
    <property type="entry name" value="PROKAR_LIPOPROTEIN"/>
    <property type="match status" value="1"/>
</dbReference>
<name>A0A077EJ06_9FLAO</name>
<proteinExistence type="predicted"/>
<reference evidence="1" key="1">
    <citation type="journal article" date="2013" name="Lancet">
        <title>First case of E anophelis outbreak in an intensive-care unit.</title>
        <authorList>
            <person name="Teo J."/>
            <person name="Tan S.Y."/>
            <person name="Tay M."/>
            <person name="Ding Y."/>
            <person name="Kjelleberg S."/>
            <person name="Givskov M."/>
            <person name="Lin R.T."/>
            <person name="Yang L."/>
        </authorList>
    </citation>
    <scope>NUCLEOTIDE SEQUENCE [LARGE SCALE GENOMIC DNA]</scope>
    <source>
        <strain evidence="1">NUHP1</strain>
    </source>
</reference>
<sequence>MKTENFKSLSITLLLVLLSSCRSNDTDNTLNPDSKANTTVKINLLGSDFAGATEPEFTASAGKGSIIASNAVQTQITMIDPSTFISTEVTPVFKALNTQAAMSGTKAAVSGNNLENGMQFRVIAYRSASSTSPGAYVAHRDYRVNGANVELVNPAEGDLWLDNSISYDIVAYSFATASLPNITTEKGNISGAKADYINNTDMMYVKMPNQTFAKGTNTLGIILRHKTALIEKVNVNVLDSQLSFSGSGITNTVLTIPHAKDGSIAFSGANGGVISGRTDYENKFINLTSINGTAKSQSQTLNNVLINTNTSIDNSKMATFAANVTITDNTKTPAVTKTQSINSSFKLLPEYKQNLNVEIKKCGAYTRPKGASQMTLENKIWREFMCNDLGVDTSGNFNPFDVSSSTNIKRFHGARFQWGSNGLGNQQNIRWITKDVDQDTKYNPGLAFNSPGAPAGNPNGAGWRGIGWIAGGLYPWTDTSAGASTLPANSWTTSGNGGVNNPCPSGYRIPTKEEWTDAANAGDGFNKFTRTGNASVDFGDEYGRGRWLGNALFIPFGGYRRITSTKVPSSAQGELAARRTENAFYWTSSRDEGGADLVYFSSITPSGTISSGTTHPTHGMAVRCIKEYN</sequence>
<dbReference type="HOGENOM" id="CLU_033531_0_0_10"/>